<dbReference type="CDD" id="cd06262">
    <property type="entry name" value="metallo-hydrolase-like_MBL-fold"/>
    <property type="match status" value="1"/>
</dbReference>
<gene>
    <name evidence="6" type="ORF">SAMN04487850_0512</name>
</gene>
<dbReference type="InterPro" id="IPR051453">
    <property type="entry name" value="MBL_Glyoxalase_II"/>
</dbReference>
<dbReference type="SMART" id="SM00849">
    <property type="entry name" value="Lactamase_B"/>
    <property type="match status" value="1"/>
</dbReference>
<keyword evidence="2" id="KW-0479">Metal-binding</keyword>
<evidence type="ECO:0000256" key="4">
    <source>
        <dbReference type="ARBA" id="ARBA00022833"/>
    </source>
</evidence>
<keyword evidence="7" id="KW-1185">Reference proteome</keyword>
<dbReference type="GO" id="GO:0016787">
    <property type="term" value="F:hydrolase activity"/>
    <property type="evidence" value="ECO:0007669"/>
    <property type="project" value="UniProtKB-KW"/>
</dbReference>
<dbReference type="AlphaFoldDB" id="A0A1I0MD27"/>
<feature type="domain" description="Metallo-beta-lactamase" evidence="5">
    <location>
        <begin position="13"/>
        <end position="197"/>
    </location>
</feature>
<name>A0A1I0MD27_9BACT</name>
<dbReference type="GO" id="GO:0046872">
    <property type="term" value="F:metal ion binding"/>
    <property type="evidence" value="ECO:0007669"/>
    <property type="project" value="UniProtKB-KW"/>
</dbReference>
<dbReference type="Proteomes" id="UP000199373">
    <property type="component" value="Unassembled WGS sequence"/>
</dbReference>
<dbReference type="InterPro" id="IPR036866">
    <property type="entry name" value="RibonucZ/Hydroxyglut_hydro"/>
</dbReference>
<sequence>MLNIKTFVCNLLAENTYVVNDETGECVIIDCGAYYQEERNAIIQYIDENHLRPVHLLCTHGHFDHNFGIDTIYDTYGLQVEVAREDEFLIADLPGQFHAMIGGTLKRRYPPVGRYFREDETIRFGSHQFKVLKTPGHSPGGVVFYCEEEHVAFTGDTIFKMSIGRTDFERGSYEELMNSLQTVIAKMPGETVLYCGHGPKTSVGEELRSNPYLR</sequence>
<accession>A0A1I0MD27</accession>
<keyword evidence="3" id="KW-0378">Hydrolase</keyword>
<evidence type="ECO:0000256" key="3">
    <source>
        <dbReference type="ARBA" id="ARBA00022801"/>
    </source>
</evidence>
<evidence type="ECO:0000256" key="1">
    <source>
        <dbReference type="ARBA" id="ARBA00001947"/>
    </source>
</evidence>
<dbReference type="PANTHER" id="PTHR46233">
    <property type="entry name" value="HYDROXYACYLGLUTATHIONE HYDROLASE GLOC"/>
    <property type="match status" value="1"/>
</dbReference>
<dbReference type="Pfam" id="PF00753">
    <property type="entry name" value="Lactamase_B"/>
    <property type="match status" value="1"/>
</dbReference>
<comment type="cofactor">
    <cofactor evidence="1">
        <name>Zn(2+)</name>
        <dbReference type="ChEBI" id="CHEBI:29105"/>
    </cofactor>
</comment>
<dbReference type="SUPFAM" id="SSF56281">
    <property type="entry name" value="Metallo-hydrolase/oxidoreductase"/>
    <property type="match status" value="1"/>
</dbReference>
<reference evidence="6 7" key="1">
    <citation type="submission" date="2016-10" db="EMBL/GenBank/DDBJ databases">
        <authorList>
            <person name="de Groot N.N."/>
        </authorList>
    </citation>
    <scope>NUCLEOTIDE SEQUENCE [LARGE SCALE GENOMIC DNA]</scope>
    <source>
        <strain evidence="6 7">TC2-24</strain>
    </source>
</reference>
<evidence type="ECO:0000259" key="5">
    <source>
        <dbReference type="SMART" id="SM00849"/>
    </source>
</evidence>
<dbReference type="RefSeq" id="WP_091899589.1">
    <property type="nucleotide sequence ID" value="NZ_FOIQ01000001.1"/>
</dbReference>
<dbReference type="EMBL" id="FOIQ01000001">
    <property type="protein sequence ID" value="SEV85636.1"/>
    <property type="molecule type" value="Genomic_DNA"/>
</dbReference>
<evidence type="ECO:0000256" key="2">
    <source>
        <dbReference type="ARBA" id="ARBA00022723"/>
    </source>
</evidence>
<dbReference type="InterPro" id="IPR001279">
    <property type="entry name" value="Metallo-B-lactamas"/>
</dbReference>
<dbReference type="Gene3D" id="3.60.15.10">
    <property type="entry name" value="Ribonuclease Z/Hydroxyacylglutathione hydrolase-like"/>
    <property type="match status" value="1"/>
</dbReference>
<dbReference type="PANTHER" id="PTHR46233:SF3">
    <property type="entry name" value="HYDROXYACYLGLUTATHIONE HYDROLASE GLOC"/>
    <property type="match status" value="1"/>
</dbReference>
<keyword evidence="4" id="KW-0862">Zinc</keyword>
<organism evidence="6 7">
    <name type="scientific">Prevotella aff. ruminicola Tc2-24</name>
    <dbReference type="NCBI Taxonomy" id="81582"/>
    <lineage>
        <taxon>Bacteria</taxon>
        <taxon>Pseudomonadati</taxon>
        <taxon>Bacteroidota</taxon>
        <taxon>Bacteroidia</taxon>
        <taxon>Bacteroidales</taxon>
        <taxon>Prevotellaceae</taxon>
        <taxon>Prevotella</taxon>
    </lineage>
</organism>
<evidence type="ECO:0000313" key="6">
    <source>
        <dbReference type="EMBL" id="SEV85636.1"/>
    </source>
</evidence>
<protein>
    <submittedName>
        <fullName evidence="6">Glyoxylase, beta-lactamase superfamily II</fullName>
    </submittedName>
</protein>
<evidence type="ECO:0000313" key="7">
    <source>
        <dbReference type="Proteomes" id="UP000199373"/>
    </source>
</evidence>
<proteinExistence type="predicted"/>